<keyword evidence="6" id="KW-1133">Transmembrane helix</keyword>
<name>A0A4Y8Q9Z8_9BACL</name>
<evidence type="ECO:0000256" key="4">
    <source>
        <dbReference type="ARBA" id="ARBA00022840"/>
    </source>
</evidence>
<dbReference type="PROSITE" id="PS50109">
    <property type="entry name" value="HIS_KIN"/>
    <property type="match status" value="1"/>
</dbReference>
<feature type="domain" description="Histidine kinase" evidence="7">
    <location>
        <begin position="470"/>
        <end position="574"/>
    </location>
</feature>
<evidence type="ECO:0000313" key="9">
    <source>
        <dbReference type="Proteomes" id="UP000298246"/>
    </source>
</evidence>
<comment type="caution">
    <text evidence="8">The sequence shown here is derived from an EMBL/GenBank/DDBJ whole genome shotgun (WGS) entry which is preliminary data.</text>
</comment>
<dbReference type="OrthoDB" id="1634477at2"/>
<proteinExistence type="predicted"/>
<dbReference type="Pfam" id="PF02518">
    <property type="entry name" value="HATPase_c"/>
    <property type="match status" value="1"/>
</dbReference>
<dbReference type="InterPro" id="IPR039506">
    <property type="entry name" value="SPOB_a"/>
</dbReference>
<keyword evidence="2" id="KW-0547">Nucleotide-binding</keyword>
<dbReference type="GO" id="GO:0005524">
    <property type="term" value="F:ATP binding"/>
    <property type="evidence" value="ECO:0007669"/>
    <property type="project" value="UniProtKB-KW"/>
</dbReference>
<keyword evidence="9" id="KW-1185">Reference proteome</keyword>
<protein>
    <recommendedName>
        <fullName evidence="7">Histidine kinase domain-containing protein</fullName>
    </recommendedName>
</protein>
<dbReference type="InterPro" id="IPR003594">
    <property type="entry name" value="HATPase_dom"/>
</dbReference>
<dbReference type="InterPro" id="IPR036890">
    <property type="entry name" value="HATPase_C_sf"/>
</dbReference>
<evidence type="ECO:0000256" key="3">
    <source>
        <dbReference type="ARBA" id="ARBA00022777"/>
    </source>
</evidence>
<keyword evidence="6" id="KW-0472">Membrane</keyword>
<organism evidence="8 9">
    <name type="scientific">Paenibacillus athensensis</name>
    <dbReference type="NCBI Taxonomy" id="1967502"/>
    <lineage>
        <taxon>Bacteria</taxon>
        <taxon>Bacillati</taxon>
        <taxon>Bacillota</taxon>
        <taxon>Bacilli</taxon>
        <taxon>Bacillales</taxon>
        <taxon>Paenibacillaceae</taxon>
        <taxon>Paenibacillus</taxon>
    </lineage>
</organism>
<dbReference type="Proteomes" id="UP000298246">
    <property type="component" value="Unassembled WGS sequence"/>
</dbReference>
<keyword evidence="3" id="KW-0418">Kinase</keyword>
<keyword evidence="1" id="KW-0808">Transferase</keyword>
<dbReference type="SMART" id="SM00387">
    <property type="entry name" value="HATPase_c"/>
    <property type="match status" value="1"/>
</dbReference>
<dbReference type="GO" id="GO:0016301">
    <property type="term" value="F:kinase activity"/>
    <property type="evidence" value="ECO:0007669"/>
    <property type="project" value="UniProtKB-KW"/>
</dbReference>
<evidence type="ECO:0000256" key="1">
    <source>
        <dbReference type="ARBA" id="ARBA00022679"/>
    </source>
</evidence>
<dbReference type="SUPFAM" id="SSF55874">
    <property type="entry name" value="ATPase domain of HSP90 chaperone/DNA topoisomerase II/histidine kinase"/>
    <property type="match status" value="1"/>
</dbReference>
<dbReference type="AlphaFoldDB" id="A0A4Y8Q9Z8"/>
<dbReference type="GO" id="GO:0042802">
    <property type="term" value="F:identical protein binding"/>
    <property type="evidence" value="ECO:0007669"/>
    <property type="project" value="TreeGrafter"/>
</dbReference>
<keyword evidence="6" id="KW-0812">Transmembrane</keyword>
<feature type="transmembrane region" description="Helical" evidence="6">
    <location>
        <begin position="334"/>
        <end position="356"/>
    </location>
</feature>
<keyword evidence="4" id="KW-0067">ATP-binding</keyword>
<dbReference type="RefSeq" id="WP_134749861.1">
    <property type="nucleotide sequence ID" value="NZ_MYFO02000007.1"/>
</dbReference>
<dbReference type="InterPro" id="IPR005467">
    <property type="entry name" value="His_kinase_dom"/>
</dbReference>
<sequence>MIVNNTFYYMISKETLEEKVVDNMVTEARQIHVSLLRTKEGERFVERLVGERLRSDGIAIQAHLDPDVEQVSNEQLDELAAKLNLKAITLLKKTDDNITLYKSSYRDEIGLSTKSWGLWYQAFQELFASNNVSKLQWGQSLPNFWSGPYSVSDTNVKEVNKYGYYYDGSTNYLINPFINDQTFRDYDKEVGIQAIIQDTKRTNPTILEISGINATTFGQAQMEVTNERGQTWTPRYYIPIFFGSYDYVNVDPDRQHIRKALDTKKPSSYDAIVNGKHVFKTFIPVFTESNLDELGTVENADAARTLQTINYYVIGITSDYEFIQSELNHTLLQLSLLILLVTIFCVGIMVLLNYLFTKSKDQAVSATQATYIEEMNNLFRSIRGQRHDFLNHVSTIHALLELGDIRELKRYTEEMIGDVKKIEDIIEIGQPAVAALVQTKIVLAESQNIRFTHEFHDLSRFPSGVKSVDVVRIIGNLVDNAFDEVIKLPQEERRVELRGWIEDRMLRITVSNPGYLSEEQIGRIFEPGYSSKSRSDHSGLGLSITKDILHKYKGRIHVESAEGVKFQVAIPLQASVHKAS</sequence>
<dbReference type="PANTHER" id="PTHR40448">
    <property type="entry name" value="TWO-COMPONENT SENSOR HISTIDINE KINASE"/>
    <property type="match status" value="1"/>
</dbReference>
<dbReference type="Gene3D" id="1.10.287.130">
    <property type="match status" value="1"/>
</dbReference>
<evidence type="ECO:0000256" key="6">
    <source>
        <dbReference type="SAM" id="Phobius"/>
    </source>
</evidence>
<evidence type="ECO:0000313" key="8">
    <source>
        <dbReference type="EMBL" id="TFE90944.1"/>
    </source>
</evidence>
<dbReference type="EMBL" id="MYFO01000003">
    <property type="protein sequence ID" value="TFE90944.1"/>
    <property type="molecule type" value="Genomic_DNA"/>
</dbReference>
<dbReference type="Gene3D" id="3.30.565.10">
    <property type="entry name" value="Histidine kinase-like ATPase, C-terminal domain"/>
    <property type="match status" value="1"/>
</dbReference>
<dbReference type="Pfam" id="PF14689">
    <property type="entry name" value="SPOB_a"/>
    <property type="match status" value="1"/>
</dbReference>
<dbReference type="GO" id="GO:0000160">
    <property type="term" value="P:phosphorelay signal transduction system"/>
    <property type="evidence" value="ECO:0007669"/>
    <property type="project" value="UniProtKB-KW"/>
</dbReference>
<evidence type="ECO:0000256" key="5">
    <source>
        <dbReference type="ARBA" id="ARBA00023012"/>
    </source>
</evidence>
<gene>
    <name evidence="8" type="ORF">B5M42_03730</name>
</gene>
<evidence type="ECO:0000259" key="7">
    <source>
        <dbReference type="PROSITE" id="PS50109"/>
    </source>
</evidence>
<accession>A0A4Y8Q9Z8</accession>
<evidence type="ECO:0000256" key="2">
    <source>
        <dbReference type="ARBA" id="ARBA00022741"/>
    </source>
</evidence>
<keyword evidence="5" id="KW-0902">Two-component regulatory system</keyword>
<dbReference type="PANTHER" id="PTHR40448:SF1">
    <property type="entry name" value="TWO-COMPONENT SENSOR HISTIDINE KINASE"/>
    <property type="match status" value="1"/>
</dbReference>
<reference evidence="8 9" key="1">
    <citation type="submission" date="2017-03" db="EMBL/GenBank/DDBJ databases">
        <title>Isolation of Levoglucosan Utilizing Bacteria.</title>
        <authorList>
            <person name="Arya A.S."/>
        </authorList>
    </citation>
    <scope>NUCLEOTIDE SEQUENCE [LARGE SCALE GENOMIC DNA]</scope>
    <source>
        <strain evidence="8 9">MEC069</strain>
    </source>
</reference>